<dbReference type="InterPro" id="IPR025542">
    <property type="entry name" value="YacH"/>
</dbReference>
<protein>
    <submittedName>
        <fullName evidence="3">UvrB/UvrC motif-containing protein</fullName>
    </submittedName>
</protein>
<name>A0AAE3HDY0_9FIRM</name>
<dbReference type="PROSITE" id="PS50151">
    <property type="entry name" value="UVR"/>
    <property type="match status" value="1"/>
</dbReference>
<keyword evidence="1" id="KW-0175">Coiled coil</keyword>
<gene>
    <name evidence="3" type="ORF">NSA47_06885</name>
</gene>
<dbReference type="PANTHER" id="PTHR38430">
    <property type="entry name" value="PROTEIN-ARGININE KINASE ACTIVATOR PROTEIN"/>
    <property type="match status" value="1"/>
</dbReference>
<reference evidence="3" key="1">
    <citation type="submission" date="2022-07" db="EMBL/GenBank/DDBJ databases">
        <title>Enhanced cultured diversity of the mouse gut microbiota enables custom-made synthetic communities.</title>
        <authorList>
            <person name="Afrizal A."/>
        </authorList>
    </citation>
    <scope>NUCLEOTIDE SEQUENCE</scope>
    <source>
        <strain evidence="3">DSM 28593</strain>
    </source>
</reference>
<feature type="domain" description="UVR" evidence="2">
    <location>
        <begin position="130"/>
        <end position="165"/>
    </location>
</feature>
<evidence type="ECO:0000313" key="4">
    <source>
        <dbReference type="Proteomes" id="UP001205748"/>
    </source>
</evidence>
<organism evidence="3 4">
    <name type="scientific">Irregularibacter muris</name>
    <dbReference type="NCBI Taxonomy" id="1796619"/>
    <lineage>
        <taxon>Bacteria</taxon>
        <taxon>Bacillati</taxon>
        <taxon>Bacillota</taxon>
        <taxon>Clostridia</taxon>
        <taxon>Eubacteriales</taxon>
        <taxon>Eubacteriaceae</taxon>
        <taxon>Irregularibacter</taxon>
    </lineage>
</organism>
<dbReference type="GO" id="GO:0008270">
    <property type="term" value="F:zinc ion binding"/>
    <property type="evidence" value="ECO:0007669"/>
    <property type="project" value="TreeGrafter"/>
</dbReference>
<dbReference type="GO" id="GO:0046870">
    <property type="term" value="F:cadmium ion binding"/>
    <property type="evidence" value="ECO:0007669"/>
    <property type="project" value="TreeGrafter"/>
</dbReference>
<dbReference type="InterPro" id="IPR001943">
    <property type="entry name" value="UVR_dom"/>
</dbReference>
<dbReference type="EMBL" id="JANKAS010000004">
    <property type="protein sequence ID" value="MCR1898716.1"/>
    <property type="molecule type" value="Genomic_DNA"/>
</dbReference>
<dbReference type="GO" id="GO:0050897">
    <property type="term" value="F:cobalt ion binding"/>
    <property type="evidence" value="ECO:0007669"/>
    <property type="project" value="TreeGrafter"/>
</dbReference>
<sequence length="167" mass="19424">MKCQHCKERDAVVHLTKVINGEKQEYDLCESCARELNELSFEQSFDFHKFFSGLLDIDNSFYPQQSPVEELRCPLCKMGLNAFKKTGKVGCDHCYEVFGEHLEPLIRRIHGSEEHKGKIPHNTTKNIRLKKEIEELKEQLQRAVENEEYELAAKLRDEIKAKNEGLS</sequence>
<dbReference type="AlphaFoldDB" id="A0AAE3HDY0"/>
<dbReference type="SUPFAM" id="SSF46600">
    <property type="entry name" value="C-terminal UvrC-binding domain of UvrB"/>
    <property type="match status" value="1"/>
</dbReference>
<dbReference type="Proteomes" id="UP001205748">
    <property type="component" value="Unassembled WGS sequence"/>
</dbReference>
<feature type="coiled-coil region" evidence="1">
    <location>
        <begin position="126"/>
        <end position="157"/>
    </location>
</feature>
<dbReference type="PIRSF" id="PIRSF015034">
    <property type="entry name" value="YacH"/>
    <property type="match status" value="1"/>
</dbReference>
<comment type="caution">
    <text evidence="3">The sequence shown here is derived from an EMBL/GenBank/DDBJ whole genome shotgun (WGS) entry which is preliminary data.</text>
</comment>
<dbReference type="Pfam" id="PF02151">
    <property type="entry name" value="UVR"/>
    <property type="match status" value="1"/>
</dbReference>
<dbReference type="Gene3D" id="4.10.860.10">
    <property type="entry name" value="UVR domain"/>
    <property type="match status" value="1"/>
</dbReference>
<evidence type="ECO:0000259" key="2">
    <source>
        <dbReference type="PROSITE" id="PS50151"/>
    </source>
</evidence>
<evidence type="ECO:0000313" key="3">
    <source>
        <dbReference type="EMBL" id="MCR1898716.1"/>
    </source>
</evidence>
<dbReference type="GO" id="GO:1990169">
    <property type="term" value="P:stress response to copper ion"/>
    <property type="evidence" value="ECO:0007669"/>
    <property type="project" value="TreeGrafter"/>
</dbReference>
<evidence type="ECO:0000256" key="1">
    <source>
        <dbReference type="SAM" id="Coils"/>
    </source>
</evidence>
<keyword evidence="4" id="KW-1185">Reference proteome</keyword>
<accession>A0AAE3HDY0</accession>
<proteinExistence type="predicted"/>
<dbReference type="GO" id="GO:0005507">
    <property type="term" value="F:copper ion binding"/>
    <property type="evidence" value="ECO:0007669"/>
    <property type="project" value="TreeGrafter"/>
</dbReference>
<dbReference type="GO" id="GO:1990170">
    <property type="term" value="P:stress response to cadmium ion"/>
    <property type="evidence" value="ECO:0007669"/>
    <property type="project" value="TreeGrafter"/>
</dbReference>
<dbReference type="RefSeq" id="WP_257530327.1">
    <property type="nucleotide sequence ID" value="NZ_JANKAS010000004.1"/>
</dbReference>
<dbReference type="InterPro" id="IPR036876">
    <property type="entry name" value="UVR_dom_sf"/>
</dbReference>
<dbReference type="PANTHER" id="PTHR38430:SF1">
    <property type="entry name" value="PROTEIN-ARGININE KINASE ACTIVATOR PROTEIN"/>
    <property type="match status" value="1"/>
</dbReference>